<reference evidence="1" key="1">
    <citation type="submission" date="2020-05" db="EMBL/GenBank/DDBJ databases">
        <title>Large-scale comparative analyses of tick genomes elucidate their genetic diversity and vector capacities.</title>
        <authorList>
            <person name="Jia N."/>
            <person name="Wang J."/>
            <person name="Shi W."/>
            <person name="Du L."/>
            <person name="Sun Y."/>
            <person name="Zhan W."/>
            <person name="Jiang J."/>
            <person name="Wang Q."/>
            <person name="Zhang B."/>
            <person name="Ji P."/>
            <person name="Sakyi L.B."/>
            <person name="Cui X."/>
            <person name="Yuan T."/>
            <person name="Jiang B."/>
            <person name="Yang W."/>
            <person name="Lam T.T.-Y."/>
            <person name="Chang Q."/>
            <person name="Ding S."/>
            <person name="Wang X."/>
            <person name="Zhu J."/>
            <person name="Ruan X."/>
            <person name="Zhao L."/>
            <person name="Wei J."/>
            <person name="Que T."/>
            <person name="Du C."/>
            <person name="Cheng J."/>
            <person name="Dai P."/>
            <person name="Han X."/>
            <person name="Huang E."/>
            <person name="Gao Y."/>
            <person name="Liu J."/>
            <person name="Shao H."/>
            <person name="Ye R."/>
            <person name="Li L."/>
            <person name="Wei W."/>
            <person name="Wang X."/>
            <person name="Wang C."/>
            <person name="Yang T."/>
            <person name="Huo Q."/>
            <person name="Li W."/>
            <person name="Guo W."/>
            <person name="Chen H."/>
            <person name="Zhou L."/>
            <person name="Ni X."/>
            <person name="Tian J."/>
            <person name="Zhou Y."/>
            <person name="Sheng Y."/>
            <person name="Liu T."/>
            <person name="Pan Y."/>
            <person name="Xia L."/>
            <person name="Li J."/>
            <person name="Zhao F."/>
            <person name="Cao W."/>
        </authorList>
    </citation>
    <scope>NUCLEOTIDE SEQUENCE</scope>
    <source>
        <strain evidence="1">Hyas-2018</strain>
    </source>
</reference>
<evidence type="ECO:0000313" key="2">
    <source>
        <dbReference type="Proteomes" id="UP000821845"/>
    </source>
</evidence>
<protein>
    <submittedName>
        <fullName evidence="1">Uncharacterized protein</fullName>
    </submittedName>
</protein>
<proteinExistence type="predicted"/>
<dbReference type="Proteomes" id="UP000821845">
    <property type="component" value="Chromosome 5"/>
</dbReference>
<gene>
    <name evidence="1" type="ORF">HPB50_007816</name>
</gene>
<keyword evidence="2" id="KW-1185">Reference proteome</keyword>
<evidence type="ECO:0000313" key="1">
    <source>
        <dbReference type="EMBL" id="KAH6929979.1"/>
    </source>
</evidence>
<name>A0ACB7SB58_HYAAI</name>
<comment type="caution">
    <text evidence="1">The sequence shown here is derived from an EMBL/GenBank/DDBJ whole genome shotgun (WGS) entry which is preliminary data.</text>
</comment>
<organism evidence="1 2">
    <name type="scientific">Hyalomma asiaticum</name>
    <name type="common">Tick</name>
    <dbReference type="NCBI Taxonomy" id="266040"/>
    <lineage>
        <taxon>Eukaryota</taxon>
        <taxon>Metazoa</taxon>
        <taxon>Ecdysozoa</taxon>
        <taxon>Arthropoda</taxon>
        <taxon>Chelicerata</taxon>
        <taxon>Arachnida</taxon>
        <taxon>Acari</taxon>
        <taxon>Parasitiformes</taxon>
        <taxon>Ixodida</taxon>
        <taxon>Ixodoidea</taxon>
        <taxon>Ixodidae</taxon>
        <taxon>Hyalomminae</taxon>
        <taxon>Hyalomma</taxon>
    </lineage>
</organism>
<sequence>MATDSNNATNCPGPHKTSGKQPPPATGDFRPTASSPVAIVRTDSPEMSVPSGRYVLPSRYIHQYRNVTVGSASTPPEYYIARSSPRRSPMNRVARAASAALESNRDHQPLLVIDAYTVPLQDGTVSPKRYWMIGLLFPGMCVAAALVFVYGTGGQRTTSGDLRFKEQHLSYDPPILDDDKAFVTFAHPGRRDNAQESGHARP</sequence>
<accession>A0ACB7SB58</accession>
<dbReference type="EMBL" id="CM023485">
    <property type="protein sequence ID" value="KAH6929979.1"/>
    <property type="molecule type" value="Genomic_DNA"/>
</dbReference>